<dbReference type="Proteomes" id="UP000249789">
    <property type="component" value="Unassembled WGS sequence"/>
</dbReference>
<feature type="compositionally biased region" description="Low complexity" evidence="10">
    <location>
        <begin position="828"/>
        <end position="846"/>
    </location>
</feature>
<dbReference type="GeneID" id="63865509"/>
<keyword evidence="5 9" id="KW-0853">WD repeat</keyword>
<comment type="similarity">
    <text evidence="2">Belongs to the WD repeat MET30/SCONB/SCON-2 family.</text>
</comment>
<keyword evidence="6" id="KW-0677">Repeat</keyword>
<feature type="compositionally biased region" description="Low complexity" evidence="10">
    <location>
        <begin position="730"/>
        <end position="772"/>
    </location>
</feature>
<dbReference type="InterPro" id="IPR036047">
    <property type="entry name" value="F-box-like_dom_sf"/>
</dbReference>
<feature type="domain" description="F-box" evidence="11">
    <location>
        <begin position="110"/>
        <end position="156"/>
    </location>
</feature>
<dbReference type="AlphaFoldDB" id="A0A8G1S1J7"/>
<feature type="compositionally biased region" description="Basic and acidic residues" evidence="10">
    <location>
        <begin position="222"/>
        <end position="233"/>
    </location>
</feature>
<feature type="region of interest" description="Disordered" evidence="10">
    <location>
        <begin position="730"/>
        <end position="861"/>
    </location>
</feature>
<organism evidence="12 13">
    <name type="scientific">Aspergillus fijiensis CBS 313.89</name>
    <dbReference type="NCBI Taxonomy" id="1448319"/>
    <lineage>
        <taxon>Eukaryota</taxon>
        <taxon>Fungi</taxon>
        <taxon>Dikarya</taxon>
        <taxon>Ascomycota</taxon>
        <taxon>Pezizomycotina</taxon>
        <taxon>Eurotiomycetes</taxon>
        <taxon>Eurotiomycetidae</taxon>
        <taxon>Eurotiales</taxon>
        <taxon>Aspergillaceae</taxon>
        <taxon>Aspergillus</taxon>
    </lineage>
</organism>
<dbReference type="Gene3D" id="1.20.1280.50">
    <property type="match status" value="1"/>
</dbReference>
<evidence type="ECO:0000256" key="2">
    <source>
        <dbReference type="ARBA" id="ARBA00007968"/>
    </source>
</evidence>
<feature type="repeat" description="WD" evidence="9">
    <location>
        <begin position="552"/>
        <end position="591"/>
    </location>
</feature>
<dbReference type="InterPro" id="IPR036322">
    <property type="entry name" value="WD40_repeat_dom_sf"/>
</dbReference>
<evidence type="ECO:0000256" key="4">
    <source>
        <dbReference type="ARBA" id="ARBA00015819"/>
    </source>
</evidence>
<dbReference type="SMART" id="SM00320">
    <property type="entry name" value="WD40"/>
    <property type="match status" value="7"/>
</dbReference>
<dbReference type="PANTHER" id="PTHR14604:SF4">
    <property type="entry name" value="F-BOX DOMAIN-CONTAINING PROTEIN"/>
    <property type="match status" value="1"/>
</dbReference>
<dbReference type="InterPro" id="IPR015943">
    <property type="entry name" value="WD40/YVTN_repeat-like_dom_sf"/>
</dbReference>
<feature type="compositionally biased region" description="Polar residues" evidence="10">
    <location>
        <begin position="1"/>
        <end position="11"/>
    </location>
</feature>
<dbReference type="PROSITE" id="PS50181">
    <property type="entry name" value="FBOX"/>
    <property type="match status" value="1"/>
</dbReference>
<dbReference type="InterPro" id="IPR020472">
    <property type="entry name" value="WD40_PAC1"/>
</dbReference>
<evidence type="ECO:0000256" key="1">
    <source>
        <dbReference type="ARBA" id="ARBA00002730"/>
    </source>
</evidence>
<dbReference type="PROSITE" id="PS50082">
    <property type="entry name" value="WD_REPEATS_2"/>
    <property type="match status" value="5"/>
</dbReference>
<feature type="compositionally biased region" description="Basic and acidic residues" evidence="10">
    <location>
        <begin position="40"/>
        <end position="51"/>
    </location>
</feature>
<feature type="region of interest" description="Disordered" evidence="10">
    <location>
        <begin position="174"/>
        <end position="285"/>
    </location>
</feature>
<comment type="subunit">
    <text evidence="3">Component of the SCF(sconB) E3 ubiquitin ligase complex.</text>
</comment>
<evidence type="ECO:0000256" key="9">
    <source>
        <dbReference type="PROSITE-ProRule" id="PRU00221"/>
    </source>
</evidence>
<dbReference type="InterPro" id="IPR001810">
    <property type="entry name" value="F-box_dom"/>
</dbReference>
<feature type="compositionally biased region" description="Low complexity" evidence="10">
    <location>
        <begin position="779"/>
        <end position="795"/>
    </location>
</feature>
<accession>A0A8G1S1J7</accession>
<feature type="repeat" description="WD" evidence="9">
    <location>
        <begin position="512"/>
        <end position="551"/>
    </location>
</feature>
<dbReference type="PANTHER" id="PTHR14604">
    <property type="entry name" value="WD40 REPEAT PF20"/>
    <property type="match status" value="1"/>
</dbReference>
<feature type="repeat" description="WD" evidence="9">
    <location>
        <begin position="379"/>
        <end position="422"/>
    </location>
</feature>
<evidence type="ECO:0000313" key="13">
    <source>
        <dbReference type="Proteomes" id="UP000249789"/>
    </source>
</evidence>
<evidence type="ECO:0000256" key="10">
    <source>
        <dbReference type="SAM" id="MobiDB-lite"/>
    </source>
</evidence>
<sequence length="908" mass="100481">MARKSSGSASSPRLPPLQPAVNHTADFAAADTPSLSTPFKLDEGYSDETKTQVEKKDLAIPASDEWMTLQEWVLTHSEAERAELAYNLLRTMRASTVTSVIERLAPRLHMDPVLKLPPEITSEIFSYLDPQTLLMASLASRAWRNRISDSRLWKDLYINEGWRVDMDAVRTFEQEHSGLSSPQLRKSRSRHTDPDSGEPKQKKRVPPSWLNSRTTGSLGRKTRPENGQRHAAQEADSEGDLPMGDASTERRTLFSPEEQTTSPSKRRESYSGSTQLKLGGNGLSAATRRPNSSLLIRMPNGAAKVNWLHLYRLRRKLEENWAKGRFTNFQLPHPAHMEEAHQECVYAIQFTGKWLVSGSRDKTLRVWDLDTKRLWHPPLLGHTKSVLCLQFDPRPSEDIIISGSSDKSVIIWRFSTGEKLHEIAAAHDDSVLNLRFDERYIVTCSKDTLIKVWSRHQLSPADKDYPSMFFGTGVTYPSYIIDTAEMPSPMLEAELANGHIRSLAPFSLLMTIDGHTAAVNAIQLNEDEIVSASGDRLIKVWNLRNGACKKTVIGHEKGIACVQVDNRRIISGSNDDTVRIFDHASGAEVACLHGHGNLVRTVQAGFGDPPGAEETLRLEALAVDNAFRDAQRSGANVDLGPRALRRAGYTQNTTGSRDPRDIKALGAKIPPGGGGSRWARIVSGSYDESIIIWKKCKEGRWVVGQRLRQEDAATSAAYVVSDPAARAATARSNAFAQQQHLQTPGAAATQGQQTPTTPAPAQASTSASQAPQAGGGGPLQTLQALTARLAGQPQQQPQPQPQPQPNPTPRAQPQQTQPQPPMNGIINPALHQPPHLPAQQQQQQTHPRPRHHPRHDRDASVVPTSRVFKLQFDAHKIICSSQDPRIVGWDFVGDDEELREACRFFMCL</sequence>
<evidence type="ECO:0000256" key="7">
    <source>
        <dbReference type="ARBA" id="ARBA00030034"/>
    </source>
</evidence>
<feature type="repeat" description="WD" evidence="9">
    <location>
        <begin position="424"/>
        <end position="454"/>
    </location>
</feature>
<dbReference type="PROSITE" id="PS00678">
    <property type="entry name" value="WD_REPEATS_1"/>
    <property type="match status" value="2"/>
</dbReference>
<dbReference type="CDD" id="cd00200">
    <property type="entry name" value="WD40"/>
    <property type="match status" value="1"/>
</dbReference>
<feature type="compositionally biased region" description="Pro residues" evidence="10">
    <location>
        <begin position="796"/>
        <end position="810"/>
    </location>
</feature>
<dbReference type="SUPFAM" id="SSF50978">
    <property type="entry name" value="WD40 repeat-like"/>
    <property type="match status" value="1"/>
</dbReference>
<dbReference type="SUPFAM" id="SSF81383">
    <property type="entry name" value="F-box domain"/>
    <property type="match status" value="1"/>
</dbReference>
<reference evidence="12 13" key="1">
    <citation type="submission" date="2018-02" db="EMBL/GenBank/DDBJ databases">
        <title>The genomes of Aspergillus section Nigri reveals drivers in fungal speciation.</title>
        <authorList>
            <consortium name="DOE Joint Genome Institute"/>
            <person name="Vesth T.C."/>
            <person name="Nybo J."/>
            <person name="Theobald S."/>
            <person name="Brandl J."/>
            <person name="Frisvad J.C."/>
            <person name="Nielsen K.F."/>
            <person name="Lyhne E.K."/>
            <person name="Kogle M.E."/>
            <person name="Kuo A."/>
            <person name="Riley R."/>
            <person name="Clum A."/>
            <person name="Nolan M."/>
            <person name="Lipzen A."/>
            <person name="Salamov A."/>
            <person name="Henrissat B."/>
            <person name="Wiebenga A."/>
            <person name="De vries R.P."/>
            <person name="Grigoriev I.V."/>
            <person name="Mortensen U.H."/>
            <person name="Andersen M.R."/>
            <person name="Baker S.E."/>
        </authorList>
    </citation>
    <scope>NUCLEOTIDE SEQUENCE [LARGE SCALE GENOMIC DNA]</scope>
    <source>
        <strain evidence="12 13">CBS 313.89</strain>
    </source>
</reference>
<dbReference type="SMART" id="SM00256">
    <property type="entry name" value="FBOX"/>
    <property type="match status" value="1"/>
</dbReference>
<name>A0A8G1S1J7_9EURO</name>
<dbReference type="OrthoDB" id="19711at2759"/>
<dbReference type="VEuPathDB" id="FungiDB:BO72DRAFT_491254"/>
<dbReference type="Pfam" id="PF00400">
    <property type="entry name" value="WD40"/>
    <property type="match status" value="5"/>
</dbReference>
<dbReference type="InterPro" id="IPR019775">
    <property type="entry name" value="WD40_repeat_CS"/>
</dbReference>
<dbReference type="RefSeq" id="XP_040806777.1">
    <property type="nucleotide sequence ID" value="XM_040948176.1"/>
</dbReference>
<dbReference type="EMBL" id="KZ824621">
    <property type="protein sequence ID" value="RAK82767.1"/>
    <property type="molecule type" value="Genomic_DNA"/>
</dbReference>
<evidence type="ECO:0000259" key="11">
    <source>
        <dbReference type="PROSITE" id="PS50181"/>
    </source>
</evidence>
<dbReference type="Gene3D" id="2.130.10.10">
    <property type="entry name" value="YVTN repeat-like/Quinoprotein amine dehydrogenase"/>
    <property type="match status" value="2"/>
</dbReference>
<evidence type="ECO:0000313" key="12">
    <source>
        <dbReference type="EMBL" id="RAK82767.1"/>
    </source>
</evidence>
<dbReference type="InterPro" id="IPR001680">
    <property type="entry name" value="WD40_rpt"/>
</dbReference>
<feature type="region of interest" description="Disordered" evidence="10">
    <location>
        <begin position="1"/>
        <end position="51"/>
    </location>
</feature>
<dbReference type="InterPro" id="IPR050995">
    <property type="entry name" value="WD-F-box_domain-protein"/>
</dbReference>
<evidence type="ECO:0000256" key="3">
    <source>
        <dbReference type="ARBA" id="ARBA00011725"/>
    </source>
</evidence>
<evidence type="ECO:0000256" key="6">
    <source>
        <dbReference type="ARBA" id="ARBA00022737"/>
    </source>
</evidence>
<dbReference type="Pfam" id="PF12937">
    <property type="entry name" value="F-box-like"/>
    <property type="match status" value="1"/>
</dbReference>
<dbReference type="PROSITE" id="PS50294">
    <property type="entry name" value="WD_REPEATS_REGION"/>
    <property type="match status" value="3"/>
</dbReference>
<feature type="repeat" description="WD" evidence="9">
    <location>
        <begin position="338"/>
        <end position="371"/>
    </location>
</feature>
<keyword evidence="13" id="KW-1185">Reference proteome</keyword>
<feature type="region of interest" description="Disordered" evidence="10">
    <location>
        <begin position="650"/>
        <end position="669"/>
    </location>
</feature>
<evidence type="ECO:0000256" key="8">
    <source>
        <dbReference type="ARBA" id="ARBA00032113"/>
    </source>
</evidence>
<feature type="compositionally biased region" description="Basic and acidic residues" evidence="10">
    <location>
        <begin position="190"/>
        <end position="200"/>
    </location>
</feature>
<proteinExistence type="inferred from homology"/>
<dbReference type="PRINTS" id="PR00320">
    <property type="entry name" value="GPROTEINBRPT"/>
</dbReference>
<gene>
    <name evidence="12" type="ORF">BO72DRAFT_491254</name>
</gene>
<comment type="function">
    <text evidence="1">Component of the SCF(sconB) E3 ubiquitin ligase complex involved in the regulation of sulfur metabolite repression, probably by mediating the inactivation or degradation of the metR transcription factor.</text>
</comment>
<evidence type="ECO:0000256" key="5">
    <source>
        <dbReference type="ARBA" id="ARBA00022574"/>
    </source>
</evidence>
<protein>
    <recommendedName>
        <fullName evidence="4">Probable E3 ubiquitin ligase complex SCF subunit sconB</fullName>
    </recommendedName>
    <alternativeName>
        <fullName evidence="8">Sulfur controller B</fullName>
    </alternativeName>
    <alternativeName>
        <fullName evidence="7">Sulfur metabolite repression control protein B</fullName>
    </alternativeName>
</protein>